<dbReference type="AlphaFoldDB" id="A0A915IAQ7"/>
<feature type="compositionally biased region" description="Polar residues" evidence="1">
    <location>
        <begin position="89"/>
        <end position="104"/>
    </location>
</feature>
<sequence>MPAGRRGSDREHVFLLLKFGISQAIPDIPNWVSVEMSKVEYKRREAYRRESRLNRERINSAAREADKSTGSRFRHRLSPDGEGSHRSHSQTNHRSGGSRNSANE</sequence>
<proteinExistence type="predicted"/>
<accession>A0A915IAQ7</accession>
<reference evidence="3" key="1">
    <citation type="submission" date="2022-11" db="UniProtKB">
        <authorList>
            <consortium name="WormBaseParasite"/>
        </authorList>
    </citation>
    <scope>IDENTIFICATION</scope>
</reference>
<organism evidence="2 3">
    <name type="scientific">Romanomermis culicivorax</name>
    <name type="common">Nematode worm</name>
    <dbReference type="NCBI Taxonomy" id="13658"/>
    <lineage>
        <taxon>Eukaryota</taxon>
        <taxon>Metazoa</taxon>
        <taxon>Ecdysozoa</taxon>
        <taxon>Nematoda</taxon>
        <taxon>Enoplea</taxon>
        <taxon>Dorylaimia</taxon>
        <taxon>Mermithida</taxon>
        <taxon>Mermithoidea</taxon>
        <taxon>Mermithidae</taxon>
        <taxon>Romanomermis</taxon>
    </lineage>
</organism>
<dbReference type="Proteomes" id="UP000887565">
    <property type="component" value="Unplaced"/>
</dbReference>
<dbReference type="WBParaSite" id="nRc.2.0.1.t10356-RA">
    <property type="protein sequence ID" value="nRc.2.0.1.t10356-RA"/>
    <property type="gene ID" value="nRc.2.0.1.g10356"/>
</dbReference>
<evidence type="ECO:0000313" key="3">
    <source>
        <dbReference type="WBParaSite" id="nRc.2.0.1.t10356-RA"/>
    </source>
</evidence>
<evidence type="ECO:0000313" key="2">
    <source>
        <dbReference type="Proteomes" id="UP000887565"/>
    </source>
</evidence>
<name>A0A915IAQ7_ROMCU</name>
<evidence type="ECO:0000256" key="1">
    <source>
        <dbReference type="SAM" id="MobiDB-lite"/>
    </source>
</evidence>
<feature type="region of interest" description="Disordered" evidence="1">
    <location>
        <begin position="58"/>
        <end position="104"/>
    </location>
</feature>
<protein>
    <submittedName>
        <fullName evidence="3">Uncharacterized protein</fullName>
    </submittedName>
</protein>
<feature type="compositionally biased region" description="Basic and acidic residues" evidence="1">
    <location>
        <begin position="58"/>
        <end position="69"/>
    </location>
</feature>
<keyword evidence="2" id="KW-1185">Reference proteome</keyword>